<evidence type="ECO:0000256" key="2">
    <source>
        <dbReference type="ARBA" id="ARBA00022448"/>
    </source>
</evidence>
<keyword evidence="6 7" id="KW-0066">ATP synthesis</keyword>
<evidence type="ECO:0000256" key="3">
    <source>
        <dbReference type="ARBA" id="ARBA00022781"/>
    </source>
</evidence>
<sequence>MINTVVARRYANAIFALGKEEGEQALSARGACLASLGEMLAAAPDLGQTLKSPVIGVEEKKAVLGKLLDKLKADQTMRNFCFLLADKERLAFLDEIAAWYGKMLDEAKGILRGQCITAVKLSNDKKAKLKDALQKKAGADIELTFAVDKDILGGMVLKLGDRVLDASLRAQLGILRETFKRGE</sequence>
<dbReference type="SUPFAM" id="SSF47928">
    <property type="entry name" value="N-terminal domain of the delta subunit of the F1F0-ATP synthase"/>
    <property type="match status" value="1"/>
</dbReference>
<dbReference type="EMBL" id="FNBX01000028">
    <property type="protein sequence ID" value="SDG05621.1"/>
    <property type="molecule type" value="Genomic_DNA"/>
</dbReference>
<dbReference type="HAMAP" id="MF_01416">
    <property type="entry name" value="ATP_synth_delta_bact"/>
    <property type="match status" value="1"/>
</dbReference>
<dbReference type="RefSeq" id="WP_092155372.1">
    <property type="nucleotide sequence ID" value="NZ_FNBX01000028.1"/>
</dbReference>
<reference evidence="9" key="1">
    <citation type="submission" date="2016-10" db="EMBL/GenBank/DDBJ databases">
        <authorList>
            <person name="Varghese N."/>
            <person name="Submissions S."/>
        </authorList>
    </citation>
    <scope>NUCLEOTIDE SEQUENCE [LARGE SCALE GENOMIC DNA]</scope>
    <source>
        <strain evidence="9">KHC7</strain>
    </source>
</reference>
<evidence type="ECO:0000256" key="1">
    <source>
        <dbReference type="ARBA" id="ARBA00004370"/>
    </source>
</evidence>
<keyword evidence="2 7" id="KW-0813">Transport</keyword>
<keyword evidence="7" id="KW-0139">CF(1)</keyword>
<dbReference type="NCBIfam" id="TIGR01145">
    <property type="entry name" value="ATP_synt_delta"/>
    <property type="match status" value="1"/>
</dbReference>
<dbReference type="STRING" id="571438.SAMN05192586_1286"/>
<evidence type="ECO:0000256" key="4">
    <source>
        <dbReference type="ARBA" id="ARBA00023065"/>
    </source>
</evidence>
<dbReference type="AlphaFoldDB" id="A0A1G7R4A6"/>
<dbReference type="PROSITE" id="PS00389">
    <property type="entry name" value="ATPASE_DELTA"/>
    <property type="match status" value="1"/>
</dbReference>
<evidence type="ECO:0000313" key="8">
    <source>
        <dbReference type="EMBL" id="SDG05621.1"/>
    </source>
</evidence>
<comment type="function">
    <text evidence="7">This protein is part of the stalk that links CF(0) to CF(1). It either transmits conformational changes from CF(0) to CF(1) or is implicated in proton conduction.</text>
</comment>
<keyword evidence="5 7" id="KW-0472">Membrane</keyword>
<name>A0A1G7R4A6_9BACT</name>
<keyword evidence="7" id="KW-1003">Cell membrane</keyword>
<dbReference type="Proteomes" id="UP000199355">
    <property type="component" value="Unassembled WGS sequence"/>
</dbReference>
<dbReference type="Gene3D" id="1.10.520.20">
    <property type="entry name" value="N-terminal domain of the delta subunit of the F1F0-ATP synthase"/>
    <property type="match status" value="1"/>
</dbReference>
<dbReference type="GO" id="GO:0045259">
    <property type="term" value="C:proton-transporting ATP synthase complex"/>
    <property type="evidence" value="ECO:0007669"/>
    <property type="project" value="UniProtKB-KW"/>
</dbReference>
<accession>A0A1G7R4A6</accession>
<keyword evidence="9" id="KW-1185">Reference proteome</keyword>
<dbReference type="GO" id="GO:0005886">
    <property type="term" value="C:plasma membrane"/>
    <property type="evidence" value="ECO:0007669"/>
    <property type="project" value="UniProtKB-SubCell"/>
</dbReference>
<dbReference type="PANTHER" id="PTHR11910">
    <property type="entry name" value="ATP SYNTHASE DELTA CHAIN"/>
    <property type="match status" value="1"/>
</dbReference>
<comment type="function">
    <text evidence="7">F(1)F(0) ATP synthase produces ATP from ADP in the presence of a proton or sodium gradient. F-type ATPases consist of two structural domains, F(1) containing the extramembraneous catalytic core and F(0) containing the membrane proton channel, linked together by a central stalk and a peripheral stalk. During catalysis, ATP synthesis in the catalytic domain of F(1) is coupled via a rotary mechanism of the central stalk subunits to proton translocation.</text>
</comment>
<comment type="subcellular location">
    <subcellularLocation>
        <location evidence="7">Cell membrane</location>
        <topology evidence="7">Peripheral membrane protein</topology>
    </subcellularLocation>
    <subcellularLocation>
        <location evidence="1">Membrane</location>
    </subcellularLocation>
</comment>
<dbReference type="GO" id="GO:0046933">
    <property type="term" value="F:proton-transporting ATP synthase activity, rotational mechanism"/>
    <property type="evidence" value="ECO:0007669"/>
    <property type="project" value="UniProtKB-UniRule"/>
</dbReference>
<dbReference type="InterPro" id="IPR026015">
    <property type="entry name" value="ATP_synth_OSCP/delta_N_sf"/>
</dbReference>
<organism evidence="8 9">
    <name type="scientific">Desulfovibrio legallii</name>
    <dbReference type="NCBI Taxonomy" id="571438"/>
    <lineage>
        <taxon>Bacteria</taxon>
        <taxon>Pseudomonadati</taxon>
        <taxon>Thermodesulfobacteriota</taxon>
        <taxon>Desulfovibrionia</taxon>
        <taxon>Desulfovibrionales</taxon>
        <taxon>Desulfovibrionaceae</taxon>
        <taxon>Desulfovibrio</taxon>
    </lineage>
</organism>
<comment type="similarity">
    <text evidence="7">Belongs to the ATPase delta chain family.</text>
</comment>
<dbReference type="PRINTS" id="PR00125">
    <property type="entry name" value="ATPASEDELTA"/>
</dbReference>
<proteinExistence type="inferred from homology"/>
<gene>
    <name evidence="7" type="primary">atpH</name>
    <name evidence="8" type="ORF">SAMN05192586_1286</name>
</gene>
<evidence type="ECO:0000313" key="9">
    <source>
        <dbReference type="Proteomes" id="UP000199355"/>
    </source>
</evidence>
<dbReference type="OrthoDB" id="9802471at2"/>
<dbReference type="InterPro" id="IPR000711">
    <property type="entry name" value="ATPase_OSCP/dsu"/>
</dbReference>
<dbReference type="InterPro" id="IPR020781">
    <property type="entry name" value="ATPase_OSCP/d_CS"/>
</dbReference>
<keyword evidence="4 7" id="KW-0406">Ion transport</keyword>
<protein>
    <recommendedName>
        <fullName evidence="7">ATP synthase subunit delta</fullName>
    </recommendedName>
    <alternativeName>
        <fullName evidence="7">ATP synthase F(1) sector subunit delta</fullName>
    </alternativeName>
    <alternativeName>
        <fullName evidence="7">F-type ATPase subunit delta</fullName>
        <shortName evidence="7">F-ATPase subunit delta</shortName>
    </alternativeName>
</protein>
<keyword evidence="3 7" id="KW-0375">Hydrogen ion transport</keyword>
<evidence type="ECO:0000256" key="7">
    <source>
        <dbReference type="HAMAP-Rule" id="MF_01416"/>
    </source>
</evidence>
<dbReference type="Pfam" id="PF00213">
    <property type="entry name" value="OSCP"/>
    <property type="match status" value="1"/>
</dbReference>
<evidence type="ECO:0000256" key="6">
    <source>
        <dbReference type="ARBA" id="ARBA00023310"/>
    </source>
</evidence>
<evidence type="ECO:0000256" key="5">
    <source>
        <dbReference type="ARBA" id="ARBA00023136"/>
    </source>
</evidence>